<keyword evidence="4" id="KW-1185">Reference proteome</keyword>
<proteinExistence type="predicted"/>
<dbReference type="EMBL" id="KZ503049">
    <property type="protein sequence ID" value="PKU68727.1"/>
    <property type="molecule type" value="Genomic_DNA"/>
</dbReference>
<gene>
    <name evidence="3" type="ORF">MA16_Dca014197</name>
    <name evidence="2" type="ORF">MA16_Dca023927</name>
</gene>
<feature type="domain" description="LYR motif containing" evidence="1">
    <location>
        <begin position="12"/>
        <end position="44"/>
    </location>
</feature>
<reference evidence="3" key="3">
    <citation type="submission" date="2017-11" db="EMBL/GenBank/DDBJ databases">
        <authorList>
            <person name="Han C.G."/>
        </authorList>
    </citation>
    <scope>NUCLEOTIDE SEQUENCE</scope>
    <source>
        <tissue evidence="3">The whole plant</tissue>
    </source>
</reference>
<evidence type="ECO:0000313" key="4">
    <source>
        <dbReference type="Proteomes" id="UP000233837"/>
    </source>
</evidence>
<evidence type="ECO:0000313" key="2">
    <source>
        <dbReference type="EMBL" id="PKU68240.1"/>
    </source>
</evidence>
<reference evidence="3 4" key="1">
    <citation type="journal article" date="2016" name="Sci. Rep.">
        <title>The Dendrobium catenatum Lindl. genome sequence provides insights into polysaccharide synthase, floral development and adaptive evolution.</title>
        <authorList>
            <person name="Zhang G.Q."/>
            <person name="Xu Q."/>
            <person name="Bian C."/>
            <person name="Tsai W.C."/>
            <person name="Yeh C.M."/>
            <person name="Liu K.W."/>
            <person name="Yoshida K."/>
            <person name="Zhang L.S."/>
            <person name="Chang S.B."/>
            <person name="Chen F."/>
            <person name="Shi Y."/>
            <person name="Su Y.Y."/>
            <person name="Zhang Y.Q."/>
            <person name="Chen L.J."/>
            <person name="Yin Y."/>
            <person name="Lin M."/>
            <person name="Huang H."/>
            <person name="Deng H."/>
            <person name="Wang Z.W."/>
            <person name="Zhu S.L."/>
            <person name="Zhao X."/>
            <person name="Deng C."/>
            <person name="Niu S.C."/>
            <person name="Huang J."/>
            <person name="Wang M."/>
            <person name="Liu G.H."/>
            <person name="Yang H.J."/>
            <person name="Xiao X.J."/>
            <person name="Hsiao Y.Y."/>
            <person name="Wu W.L."/>
            <person name="Chen Y.Y."/>
            <person name="Mitsuda N."/>
            <person name="Ohme-Takagi M."/>
            <person name="Luo Y.B."/>
            <person name="Van de Peer Y."/>
            <person name="Liu Z.J."/>
        </authorList>
    </citation>
    <scope>NUCLEOTIDE SEQUENCE [LARGE SCALE GENOMIC DNA]</scope>
    <source>
        <tissue evidence="3">The whole plant</tissue>
    </source>
</reference>
<name>A0A2I0VZ87_9ASPA</name>
<dbReference type="PANTHER" id="PTHR36724:SF1">
    <property type="entry name" value="COMPLEX 1 LYR-LIKE PROTEIN"/>
    <property type="match status" value="1"/>
</dbReference>
<dbReference type="STRING" id="906689.A0A2I0VZ87"/>
<evidence type="ECO:0000313" key="3">
    <source>
        <dbReference type="EMBL" id="PKU68727.1"/>
    </source>
</evidence>
<dbReference type="InterPro" id="IPR056185">
    <property type="entry name" value="LYRM_2_plant"/>
</dbReference>
<dbReference type="PANTHER" id="PTHR36724">
    <property type="entry name" value="COMPLEX 1 LYR-LIKE PROTEIN"/>
    <property type="match status" value="1"/>
</dbReference>
<dbReference type="Pfam" id="PF23655">
    <property type="entry name" value="LYRM_2"/>
    <property type="match status" value="1"/>
</dbReference>
<sequence length="79" mass="8940">MANGLIWANAEDLARNRGKVLSLYRQILRSLNYPDLPLMSLASQRKLRSAPSSYLDQRNDPFTTLLTLSISPSSPFQFL</sequence>
<protein>
    <recommendedName>
        <fullName evidence="1">LYR motif containing domain-containing protein</fullName>
    </recommendedName>
</protein>
<dbReference type="AlphaFoldDB" id="A0A2I0VZ87"/>
<dbReference type="EMBL" id="KZ503114">
    <property type="protein sequence ID" value="PKU68240.1"/>
    <property type="molecule type" value="Genomic_DNA"/>
</dbReference>
<organism evidence="3 4">
    <name type="scientific">Dendrobium catenatum</name>
    <dbReference type="NCBI Taxonomy" id="906689"/>
    <lineage>
        <taxon>Eukaryota</taxon>
        <taxon>Viridiplantae</taxon>
        <taxon>Streptophyta</taxon>
        <taxon>Embryophyta</taxon>
        <taxon>Tracheophyta</taxon>
        <taxon>Spermatophyta</taxon>
        <taxon>Magnoliopsida</taxon>
        <taxon>Liliopsida</taxon>
        <taxon>Asparagales</taxon>
        <taxon>Orchidaceae</taxon>
        <taxon>Epidendroideae</taxon>
        <taxon>Malaxideae</taxon>
        <taxon>Dendrobiinae</taxon>
        <taxon>Dendrobium</taxon>
    </lineage>
</organism>
<dbReference type="Proteomes" id="UP000233837">
    <property type="component" value="Unassembled WGS sequence"/>
</dbReference>
<reference evidence="3 4" key="2">
    <citation type="journal article" date="2017" name="Nature">
        <title>The Apostasia genome and the evolution of orchids.</title>
        <authorList>
            <person name="Zhang G.Q."/>
            <person name="Liu K.W."/>
            <person name="Li Z."/>
            <person name="Lohaus R."/>
            <person name="Hsiao Y.Y."/>
            <person name="Niu S.C."/>
            <person name="Wang J.Y."/>
            <person name="Lin Y.C."/>
            <person name="Xu Q."/>
            <person name="Chen L.J."/>
            <person name="Yoshida K."/>
            <person name="Fujiwara S."/>
            <person name="Wang Z.W."/>
            <person name="Zhang Y.Q."/>
            <person name="Mitsuda N."/>
            <person name="Wang M."/>
            <person name="Liu G.H."/>
            <person name="Pecoraro L."/>
            <person name="Huang H.X."/>
            <person name="Xiao X.J."/>
            <person name="Lin M."/>
            <person name="Wu X.Y."/>
            <person name="Wu W.L."/>
            <person name="Chen Y.Y."/>
            <person name="Chang S.B."/>
            <person name="Sakamoto S."/>
            <person name="Ohme-Takagi M."/>
            <person name="Yagi M."/>
            <person name="Zeng S.J."/>
            <person name="Shen C.Y."/>
            <person name="Yeh C.M."/>
            <person name="Luo Y.B."/>
            <person name="Tsai W.C."/>
            <person name="Van de Peer Y."/>
            <person name="Liu Z.J."/>
        </authorList>
    </citation>
    <scope>NUCLEOTIDE SEQUENCE [LARGE SCALE GENOMIC DNA]</scope>
    <source>
        <tissue evidence="3">The whole plant</tissue>
    </source>
</reference>
<accession>A0A2I0VZ87</accession>
<evidence type="ECO:0000259" key="1">
    <source>
        <dbReference type="Pfam" id="PF23655"/>
    </source>
</evidence>